<sequence length="402" mass="44386">MIRKIGRILEDAWVYLGSLAAMALLVGVLGMGIYHMMTWREDRGHIECFRGAVNTPDASLPVGLSPLPDSVADSGETAHIRFEYADDGRLRRLAYVDASGEVTPMPGSRVAEQRIRYDDKGRVSCKANYDGAGEPAADAAGVASRHFFYDERGNCVRTELRDADGALVCARLPGYAVATTRYDERNRPLVTAYLNEKEQPTVNALGESRVEYAYDETAHEMQRRNYVGEALAVNRLGYAIEKHTMSDGNRLLRVEWLDAQRQPVYNASAGAAVVCTKRSPGGADTLELYGGCDGALRGCEPVCAARLVHCDLKGRPEWERYQNAEGRPQMNEALGYAERHCRYREDGALASETFLDAGGHPASCAERHYPLHRADEAPMVLTLHRDGRTALRPLEPALQLGR</sequence>
<evidence type="ECO:0000313" key="2">
    <source>
        <dbReference type="EMBL" id="HIX20075.1"/>
    </source>
</evidence>
<evidence type="ECO:0008006" key="4">
    <source>
        <dbReference type="Google" id="ProtNLM"/>
    </source>
</evidence>
<dbReference type="AlphaFoldDB" id="A0A9D2AH72"/>
<keyword evidence="1" id="KW-1133">Transmembrane helix</keyword>
<evidence type="ECO:0000313" key="3">
    <source>
        <dbReference type="Proteomes" id="UP000823964"/>
    </source>
</evidence>
<accession>A0A9D2AH72</accession>
<gene>
    <name evidence="2" type="ORF">H9862_05665</name>
</gene>
<dbReference type="EMBL" id="DXFQ01000100">
    <property type="protein sequence ID" value="HIX20075.1"/>
    <property type="molecule type" value="Genomic_DNA"/>
</dbReference>
<organism evidence="2 3">
    <name type="scientific">Candidatus Akkermansia intestinigallinarum</name>
    <dbReference type="NCBI Taxonomy" id="2838431"/>
    <lineage>
        <taxon>Bacteria</taxon>
        <taxon>Pseudomonadati</taxon>
        <taxon>Verrucomicrobiota</taxon>
        <taxon>Verrucomicrobiia</taxon>
        <taxon>Verrucomicrobiales</taxon>
        <taxon>Akkermansiaceae</taxon>
        <taxon>Akkermansia</taxon>
    </lineage>
</organism>
<dbReference type="Proteomes" id="UP000823964">
    <property type="component" value="Unassembled WGS sequence"/>
</dbReference>
<protein>
    <recommendedName>
        <fullName evidence="4">RHS repeat protein</fullName>
    </recommendedName>
</protein>
<name>A0A9D2AH72_9BACT</name>
<keyword evidence="1" id="KW-0812">Transmembrane</keyword>
<proteinExistence type="predicted"/>
<dbReference type="Gene3D" id="2.180.10.10">
    <property type="entry name" value="RHS repeat-associated core"/>
    <property type="match status" value="1"/>
</dbReference>
<feature type="transmembrane region" description="Helical" evidence="1">
    <location>
        <begin position="12"/>
        <end position="37"/>
    </location>
</feature>
<keyword evidence="1" id="KW-0472">Membrane</keyword>
<reference evidence="2" key="2">
    <citation type="submission" date="2021-04" db="EMBL/GenBank/DDBJ databases">
        <authorList>
            <person name="Gilroy R."/>
        </authorList>
    </citation>
    <scope>NUCLEOTIDE SEQUENCE</scope>
    <source>
        <strain evidence="2">14975</strain>
    </source>
</reference>
<reference evidence="2" key="1">
    <citation type="journal article" date="2021" name="PeerJ">
        <title>Extensive microbial diversity within the chicken gut microbiome revealed by metagenomics and culture.</title>
        <authorList>
            <person name="Gilroy R."/>
            <person name="Ravi A."/>
            <person name="Getino M."/>
            <person name="Pursley I."/>
            <person name="Horton D.L."/>
            <person name="Alikhan N.F."/>
            <person name="Baker D."/>
            <person name="Gharbi K."/>
            <person name="Hall N."/>
            <person name="Watson M."/>
            <person name="Adriaenssens E.M."/>
            <person name="Foster-Nyarko E."/>
            <person name="Jarju S."/>
            <person name="Secka A."/>
            <person name="Antonio M."/>
            <person name="Oren A."/>
            <person name="Chaudhuri R.R."/>
            <person name="La Ragione R."/>
            <person name="Hildebrand F."/>
            <person name="Pallen M.J."/>
        </authorList>
    </citation>
    <scope>NUCLEOTIDE SEQUENCE</scope>
    <source>
        <strain evidence="2">14975</strain>
    </source>
</reference>
<comment type="caution">
    <text evidence="2">The sequence shown here is derived from an EMBL/GenBank/DDBJ whole genome shotgun (WGS) entry which is preliminary data.</text>
</comment>
<evidence type="ECO:0000256" key="1">
    <source>
        <dbReference type="SAM" id="Phobius"/>
    </source>
</evidence>